<dbReference type="Pfam" id="PF13302">
    <property type="entry name" value="Acetyltransf_3"/>
    <property type="match status" value="1"/>
</dbReference>
<dbReference type="InterPro" id="IPR016181">
    <property type="entry name" value="Acyl_CoA_acyltransferase"/>
</dbReference>
<dbReference type="GO" id="GO:0016747">
    <property type="term" value="F:acyltransferase activity, transferring groups other than amino-acyl groups"/>
    <property type="evidence" value="ECO:0007669"/>
    <property type="project" value="InterPro"/>
</dbReference>
<dbReference type="EMBL" id="CP014782">
    <property type="protein sequence ID" value="AQS36070.1"/>
    <property type="molecule type" value="Genomic_DNA"/>
</dbReference>
<dbReference type="OrthoDB" id="9801656at2"/>
<evidence type="ECO:0000313" key="3">
    <source>
        <dbReference type="Proteomes" id="UP000189545"/>
    </source>
</evidence>
<reference evidence="2 3" key="1">
    <citation type="submission" date="2016-03" db="EMBL/GenBank/DDBJ databases">
        <title>Complete genome sequence of Shewanella psychrophila WP2, a deep sea bacterium isolated from west Pacific sediment.</title>
        <authorList>
            <person name="Xu G."/>
            <person name="Jian H."/>
        </authorList>
    </citation>
    <scope>NUCLEOTIDE SEQUENCE [LARGE SCALE GENOMIC DNA]</scope>
    <source>
        <strain evidence="2 3">WP2</strain>
    </source>
</reference>
<evidence type="ECO:0000259" key="1">
    <source>
        <dbReference type="Pfam" id="PF13302"/>
    </source>
</evidence>
<protein>
    <submittedName>
        <fullName evidence="2">Acetyltransferase, ribosomal protein N-acetylase</fullName>
    </submittedName>
</protein>
<organism evidence="2 3">
    <name type="scientific">Shewanella psychrophila</name>
    <dbReference type="NCBI Taxonomy" id="225848"/>
    <lineage>
        <taxon>Bacteria</taxon>
        <taxon>Pseudomonadati</taxon>
        <taxon>Pseudomonadota</taxon>
        <taxon>Gammaproteobacteria</taxon>
        <taxon>Alteromonadales</taxon>
        <taxon>Shewanellaceae</taxon>
        <taxon>Shewanella</taxon>
    </lineage>
</organism>
<feature type="domain" description="N-acetyltransferase" evidence="1">
    <location>
        <begin position="8"/>
        <end position="159"/>
    </location>
</feature>
<accession>A0A1S6HKN0</accession>
<dbReference type="Gene3D" id="3.40.630.30">
    <property type="match status" value="1"/>
</dbReference>
<keyword evidence="2" id="KW-0808">Transferase</keyword>
<name>A0A1S6HKN0_9GAMM</name>
<keyword evidence="3" id="KW-1185">Reference proteome</keyword>
<keyword evidence="2" id="KW-0689">Ribosomal protein</keyword>
<dbReference type="RefSeq" id="WP_077751406.1">
    <property type="nucleotide sequence ID" value="NZ_CP014782.1"/>
</dbReference>
<dbReference type="KEGG" id="spsw:Sps_00878"/>
<keyword evidence="2" id="KW-0687">Ribonucleoprotein</keyword>
<dbReference type="InterPro" id="IPR000182">
    <property type="entry name" value="GNAT_dom"/>
</dbReference>
<gene>
    <name evidence="2" type="ORF">Sps_00878</name>
</gene>
<dbReference type="PANTHER" id="PTHR43792:SF1">
    <property type="entry name" value="N-ACETYLTRANSFERASE DOMAIN-CONTAINING PROTEIN"/>
    <property type="match status" value="1"/>
</dbReference>
<proteinExistence type="predicted"/>
<dbReference type="STRING" id="225848.Sps_00878"/>
<dbReference type="PANTHER" id="PTHR43792">
    <property type="entry name" value="GNAT FAMILY, PUTATIVE (AFU_ORTHOLOGUE AFUA_3G00765)-RELATED-RELATED"/>
    <property type="match status" value="1"/>
</dbReference>
<dbReference type="Proteomes" id="UP000189545">
    <property type="component" value="Chromosome"/>
</dbReference>
<evidence type="ECO:0000313" key="2">
    <source>
        <dbReference type="EMBL" id="AQS36070.1"/>
    </source>
</evidence>
<dbReference type="AlphaFoldDB" id="A0A1S6HKN0"/>
<dbReference type="InterPro" id="IPR051531">
    <property type="entry name" value="N-acetyltransferase"/>
</dbReference>
<dbReference type="SUPFAM" id="SSF55729">
    <property type="entry name" value="Acyl-CoA N-acyltransferases (Nat)"/>
    <property type="match status" value="1"/>
</dbReference>
<dbReference type="GO" id="GO:0005840">
    <property type="term" value="C:ribosome"/>
    <property type="evidence" value="ECO:0007669"/>
    <property type="project" value="UniProtKB-KW"/>
</dbReference>
<sequence length="183" mass="21098">MRIPDTDRLEFDFMTRKDAEALFELDQDEDVMLYINGGHKATMEDICQISIPRLESYANEDEGWGIWKVTAKPTDTLETHLYLGWILVRPMDFFNEEPEWDNLELGWRFKQAAWGKGYATEAARAVMDVVTAPNKINKASAIAFEENLGSIKIMEKLGMSFLKKGIHKDPLGDLELVYYERVI</sequence>